<evidence type="ECO:0000259" key="7">
    <source>
        <dbReference type="Pfam" id="PF00884"/>
    </source>
</evidence>
<gene>
    <name evidence="8" type="ORF">METZ01_LOCUS160583</name>
</gene>
<dbReference type="PANTHER" id="PTHR45953">
    <property type="entry name" value="IDURONATE 2-SULFATASE"/>
    <property type="match status" value="1"/>
</dbReference>
<reference evidence="8" key="1">
    <citation type="submission" date="2018-05" db="EMBL/GenBank/DDBJ databases">
        <authorList>
            <person name="Lanie J.A."/>
            <person name="Ng W.-L."/>
            <person name="Kazmierczak K.M."/>
            <person name="Andrzejewski T.M."/>
            <person name="Davidsen T.M."/>
            <person name="Wayne K.J."/>
            <person name="Tettelin H."/>
            <person name="Glass J.I."/>
            <person name="Rusch D."/>
            <person name="Podicherti R."/>
            <person name="Tsui H.-C.T."/>
            <person name="Winkler M.E."/>
        </authorList>
    </citation>
    <scope>NUCLEOTIDE SEQUENCE</scope>
</reference>
<feature type="domain" description="Sulfatase N-terminal" evidence="7">
    <location>
        <begin position="24"/>
        <end position="371"/>
    </location>
</feature>
<dbReference type="CDD" id="cd16030">
    <property type="entry name" value="iduronate-2-sulfatase"/>
    <property type="match status" value="1"/>
</dbReference>
<keyword evidence="4" id="KW-0732">Signal</keyword>
<feature type="non-terminal residue" evidence="8">
    <location>
        <position position="459"/>
    </location>
</feature>
<protein>
    <recommendedName>
        <fullName evidence="7">Sulfatase N-terminal domain-containing protein</fullName>
    </recommendedName>
</protein>
<dbReference type="SUPFAM" id="SSF53649">
    <property type="entry name" value="Alkaline phosphatase-like"/>
    <property type="match status" value="1"/>
</dbReference>
<dbReference type="AlphaFoldDB" id="A0A382B1Z3"/>
<evidence type="ECO:0000256" key="2">
    <source>
        <dbReference type="ARBA" id="ARBA00008779"/>
    </source>
</evidence>
<sequence>MKHRFVICSFLVAFCSGTQAAKTPNVLFIAVDDLRDWVGHLSGHPNAKTPNIDRLAKRGVSFTRAYCSAPLCNPSRISLLTGVAPSKSGVYGNGEKLRKKLPDAVTLMQHFRASGYSVRGAGKIFHGTSAYDMDSWDIFFKSSGSKKHRVKRDSSLPKSAWVPWGALACSDDEMLDGINAKWIITELKKPQEKPFFLAYGLTKPHLTWSVPQKYFDLHPLEGIKLPPTKKGDLDDLPAFGKKLAREVYDPSGERDFAVKPNGDHANVIVNNQWLKAVQAYLATISFADAQIGRVLDALDRSGHADNTIIVLWGDHGWHLGEKDHWRKHALWDVSTRTPLIFSAPRGVAKDKLCQRPVSLIDIYPTLIDLCGLPKRRGLDGQSLKSLLENPERKWDRPVVITYGLNNHAVQTERWRYIRYRDGGQELYDHERDPNEWTNLASIPKYSPQKTKLAKWLPST</sequence>
<dbReference type="InterPro" id="IPR035874">
    <property type="entry name" value="IDS"/>
</dbReference>
<dbReference type="GO" id="GO:0005737">
    <property type="term" value="C:cytoplasm"/>
    <property type="evidence" value="ECO:0007669"/>
    <property type="project" value="TreeGrafter"/>
</dbReference>
<keyword evidence="5" id="KW-0378">Hydrolase</keyword>
<comment type="cofactor">
    <cofactor evidence="1">
        <name>Ca(2+)</name>
        <dbReference type="ChEBI" id="CHEBI:29108"/>
    </cofactor>
</comment>
<dbReference type="InterPro" id="IPR017850">
    <property type="entry name" value="Alkaline_phosphatase_core_sf"/>
</dbReference>
<comment type="similarity">
    <text evidence="2">Belongs to the sulfatase family.</text>
</comment>
<dbReference type="Gene3D" id="3.40.720.10">
    <property type="entry name" value="Alkaline Phosphatase, subunit A"/>
    <property type="match status" value="1"/>
</dbReference>
<dbReference type="PANTHER" id="PTHR45953:SF1">
    <property type="entry name" value="IDURONATE 2-SULFATASE"/>
    <property type="match status" value="1"/>
</dbReference>
<proteinExistence type="inferred from homology"/>
<evidence type="ECO:0000313" key="8">
    <source>
        <dbReference type="EMBL" id="SVB07729.1"/>
    </source>
</evidence>
<keyword evidence="3" id="KW-0479">Metal-binding</keyword>
<name>A0A382B1Z3_9ZZZZ</name>
<dbReference type="GO" id="GO:0004423">
    <property type="term" value="F:iduronate-2-sulfatase activity"/>
    <property type="evidence" value="ECO:0007669"/>
    <property type="project" value="InterPro"/>
</dbReference>
<evidence type="ECO:0000256" key="4">
    <source>
        <dbReference type="ARBA" id="ARBA00022729"/>
    </source>
</evidence>
<dbReference type="GO" id="GO:0046872">
    <property type="term" value="F:metal ion binding"/>
    <property type="evidence" value="ECO:0007669"/>
    <property type="project" value="UniProtKB-KW"/>
</dbReference>
<keyword evidence="6" id="KW-0106">Calcium</keyword>
<accession>A0A382B1Z3</accession>
<evidence type="ECO:0000256" key="6">
    <source>
        <dbReference type="ARBA" id="ARBA00022837"/>
    </source>
</evidence>
<organism evidence="8">
    <name type="scientific">marine metagenome</name>
    <dbReference type="NCBI Taxonomy" id="408172"/>
    <lineage>
        <taxon>unclassified sequences</taxon>
        <taxon>metagenomes</taxon>
        <taxon>ecological metagenomes</taxon>
    </lineage>
</organism>
<evidence type="ECO:0000256" key="1">
    <source>
        <dbReference type="ARBA" id="ARBA00001913"/>
    </source>
</evidence>
<dbReference type="InterPro" id="IPR000917">
    <property type="entry name" value="Sulfatase_N"/>
</dbReference>
<dbReference type="EMBL" id="UINC01027822">
    <property type="protein sequence ID" value="SVB07729.1"/>
    <property type="molecule type" value="Genomic_DNA"/>
</dbReference>
<dbReference type="Pfam" id="PF00884">
    <property type="entry name" value="Sulfatase"/>
    <property type="match status" value="1"/>
</dbReference>
<evidence type="ECO:0000256" key="5">
    <source>
        <dbReference type="ARBA" id="ARBA00022801"/>
    </source>
</evidence>
<evidence type="ECO:0000256" key="3">
    <source>
        <dbReference type="ARBA" id="ARBA00022723"/>
    </source>
</evidence>